<keyword evidence="6" id="KW-1185">Reference proteome</keyword>
<dbReference type="PANTHER" id="PTHR30265:SF4">
    <property type="entry name" value="KOW MOTIF FAMILY PROTEIN, EXPRESSED"/>
    <property type="match status" value="1"/>
</dbReference>
<dbReference type="GO" id="GO:0031564">
    <property type="term" value="P:transcription antitermination"/>
    <property type="evidence" value="ECO:0007669"/>
    <property type="project" value="UniProtKB-KW"/>
</dbReference>
<dbReference type="EMBL" id="FONW01000004">
    <property type="protein sequence ID" value="SFF27122.1"/>
    <property type="molecule type" value="Genomic_DNA"/>
</dbReference>
<dbReference type="STRING" id="655355.SAMN05216283_1046"/>
<keyword evidence="3" id="KW-0804">Transcription</keyword>
<evidence type="ECO:0000256" key="3">
    <source>
        <dbReference type="ARBA" id="ARBA00023163"/>
    </source>
</evidence>
<dbReference type="PANTHER" id="PTHR30265">
    <property type="entry name" value="RHO-INTERACTING TRANSCRIPTION TERMINATION FACTOR NUSG"/>
    <property type="match status" value="1"/>
</dbReference>
<dbReference type="InterPro" id="IPR043425">
    <property type="entry name" value="NusG-like"/>
</dbReference>
<dbReference type="InterPro" id="IPR006645">
    <property type="entry name" value="NGN-like_dom"/>
</dbReference>
<evidence type="ECO:0000256" key="1">
    <source>
        <dbReference type="ARBA" id="ARBA00022814"/>
    </source>
</evidence>
<keyword evidence="1" id="KW-0889">Transcription antitermination</keyword>
<gene>
    <name evidence="5" type="ORF">SAMN05216283_1046</name>
</gene>
<evidence type="ECO:0000313" key="5">
    <source>
        <dbReference type="EMBL" id="SFF27122.1"/>
    </source>
</evidence>
<reference evidence="5 6" key="1">
    <citation type="submission" date="2016-10" db="EMBL/GenBank/DDBJ databases">
        <authorList>
            <person name="de Groot N.N."/>
        </authorList>
    </citation>
    <scope>NUCLEOTIDE SEQUENCE [LARGE SCALE GENOMIC DNA]</scope>
    <source>
        <strain evidence="5 6">CGMCC 1.9156</strain>
    </source>
</reference>
<organism evidence="5 6">
    <name type="scientific">Sunxiuqinia elliptica</name>
    <dbReference type="NCBI Taxonomy" id="655355"/>
    <lineage>
        <taxon>Bacteria</taxon>
        <taxon>Pseudomonadati</taxon>
        <taxon>Bacteroidota</taxon>
        <taxon>Bacteroidia</taxon>
        <taxon>Marinilabiliales</taxon>
        <taxon>Prolixibacteraceae</taxon>
        <taxon>Sunxiuqinia</taxon>
    </lineage>
</organism>
<protein>
    <submittedName>
        <fullName evidence="5">Transcription antitermination factor NusG</fullName>
    </submittedName>
</protein>
<proteinExistence type="predicted"/>
<evidence type="ECO:0000313" key="6">
    <source>
        <dbReference type="Proteomes" id="UP000198964"/>
    </source>
</evidence>
<keyword evidence="2" id="KW-0805">Transcription regulation</keyword>
<dbReference type="CDD" id="cd09895">
    <property type="entry name" value="NGN_SP_UpxY"/>
    <property type="match status" value="1"/>
</dbReference>
<dbReference type="SUPFAM" id="SSF50104">
    <property type="entry name" value="Translation proteins SH3-like domain"/>
    <property type="match status" value="1"/>
</dbReference>
<feature type="domain" description="NusG-like N-terminal" evidence="4">
    <location>
        <begin position="6"/>
        <end position="103"/>
    </location>
</feature>
<dbReference type="NCBIfam" id="NF033644">
    <property type="entry name" value="antiterm_UpxY"/>
    <property type="match status" value="1"/>
</dbReference>
<dbReference type="Gene3D" id="3.30.70.940">
    <property type="entry name" value="NusG, N-terminal domain"/>
    <property type="match status" value="1"/>
</dbReference>
<dbReference type="RefSeq" id="WP_093919699.1">
    <property type="nucleotide sequence ID" value="NZ_FONW01000004.1"/>
</dbReference>
<evidence type="ECO:0000256" key="2">
    <source>
        <dbReference type="ARBA" id="ARBA00023015"/>
    </source>
</evidence>
<dbReference type="GO" id="GO:0006354">
    <property type="term" value="P:DNA-templated transcription elongation"/>
    <property type="evidence" value="ECO:0007669"/>
    <property type="project" value="InterPro"/>
</dbReference>
<dbReference type="Proteomes" id="UP000198964">
    <property type="component" value="Unassembled WGS sequence"/>
</dbReference>
<dbReference type="SUPFAM" id="SSF82679">
    <property type="entry name" value="N-utilization substance G protein NusG, N-terminal domain"/>
    <property type="match status" value="1"/>
</dbReference>
<dbReference type="InterPro" id="IPR008991">
    <property type="entry name" value="Translation_prot_SH3-like_sf"/>
</dbReference>
<name>A0A1I2HBU4_9BACT</name>
<accession>A0A1I2HBU4</accession>
<dbReference type="Pfam" id="PF02357">
    <property type="entry name" value="NusG"/>
    <property type="match status" value="1"/>
</dbReference>
<dbReference type="SMART" id="SM00738">
    <property type="entry name" value="NGN"/>
    <property type="match status" value="1"/>
</dbReference>
<evidence type="ECO:0000259" key="4">
    <source>
        <dbReference type="SMART" id="SM00738"/>
    </source>
</evidence>
<dbReference type="AlphaFoldDB" id="A0A1I2HBU4"/>
<sequence length="174" mass="19887">MIRAVNYKWYAVYVKSRAEKKALTELTLKGVNAYLPLRVVKRKWSDRVKLVEEPLLRGYLFVFVSEREYLTVLQTPGVVGYVKFEGKAAAIPEREIENLKIFLERNKAFVDVSYENIAKGQKVKVVGGPLEGIEGEVFELRGKKRISLRFETLGCSVFADVSLELLEKIELINS</sequence>
<dbReference type="InterPro" id="IPR036735">
    <property type="entry name" value="NGN_dom_sf"/>
</dbReference>